<dbReference type="InterPro" id="IPR025475">
    <property type="entry name" value="DUF4326"/>
</dbReference>
<protein>
    <submittedName>
        <fullName evidence="3">DUF4326 domain-containing protein</fullName>
    </submittedName>
</protein>
<reference evidence="3 4" key="1">
    <citation type="submission" date="2020-04" db="EMBL/GenBank/DDBJ databases">
        <authorList>
            <person name="Klaysubun C."/>
            <person name="Duangmal K."/>
            <person name="Lipun K."/>
        </authorList>
    </citation>
    <scope>NUCLEOTIDE SEQUENCE [LARGE SCALE GENOMIC DNA]</scope>
    <source>
        <strain evidence="3 4">DSM 45300</strain>
    </source>
</reference>
<proteinExistence type="predicted"/>
<gene>
    <name evidence="3" type="ORF">HF519_20730</name>
</gene>
<dbReference type="Proteomes" id="UP000586918">
    <property type="component" value="Unassembled WGS sequence"/>
</dbReference>
<dbReference type="EMBL" id="JAAXKZ010000089">
    <property type="protein sequence ID" value="NMH93956.1"/>
    <property type="molecule type" value="Genomic_DNA"/>
</dbReference>
<evidence type="ECO:0000259" key="2">
    <source>
        <dbReference type="Pfam" id="PF14216"/>
    </source>
</evidence>
<name>A0A848DN93_9PSEU</name>
<keyword evidence="4" id="KW-1185">Reference proteome</keyword>
<organism evidence="3 4">
    <name type="scientific">Pseudonocardia bannensis</name>
    <dbReference type="NCBI Taxonomy" id="630973"/>
    <lineage>
        <taxon>Bacteria</taxon>
        <taxon>Bacillati</taxon>
        <taxon>Actinomycetota</taxon>
        <taxon>Actinomycetes</taxon>
        <taxon>Pseudonocardiales</taxon>
        <taxon>Pseudonocardiaceae</taxon>
        <taxon>Pseudonocardia</taxon>
    </lineage>
</organism>
<evidence type="ECO:0000256" key="1">
    <source>
        <dbReference type="SAM" id="MobiDB-lite"/>
    </source>
</evidence>
<dbReference type="Pfam" id="PF14216">
    <property type="entry name" value="DUF4326"/>
    <property type="match status" value="1"/>
</dbReference>
<comment type="caution">
    <text evidence="3">The sequence shown here is derived from an EMBL/GenBank/DDBJ whole genome shotgun (WGS) entry which is preliminary data.</text>
</comment>
<evidence type="ECO:0000313" key="4">
    <source>
        <dbReference type="Proteomes" id="UP000586918"/>
    </source>
</evidence>
<feature type="region of interest" description="Disordered" evidence="1">
    <location>
        <begin position="1"/>
        <end position="59"/>
    </location>
</feature>
<sequence>MHLGGLNGQVDIDRPGVTSLTHPASRGISPRASHRRGRTGVWPCAGRRPYRGSVPPADADRPRRIQLRRTKGWRKPAGAIVVARPGRWGNPFSVAELGRAEAITAHRRWLLAQPELLEAARRELAGHDLACWCRPSEACHADSLIEIANGI</sequence>
<feature type="domain" description="DUF4326" evidence="2">
    <location>
        <begin position="69"/>
        <end position="146"/>
    </location>
</feature>
<evidence type="ECO:0000313" key="3">
    <source>
        <dbReference type="EMBL" id="NMH93956.1"/>
    </source>
</evidence>
<dbReference type="AlphaFoldDB" id="A0A848DN93"/>
<accession>A0A848DN93</accession>